<dbReference type="AlphaFoldDB" id="A0A7V7NX97"/>
<comment type="caution">
    <text evidence="2">The sequence shown here is derived from an EMBL/GenBank/DDBJ whole genome shotgun (WGS) entry which is preliminary data.</text>
</comment>
<evidence type="ECO:0000256" key="1">
    <source>
        <dbReference type="SAM" id="MobiDB-lite"/>
    </source>
</evidence>
<name>A0A7V7NX97_9VIBR</name>
<evidence type="ECO:0000313" key="3">
    <source>
        <dbReference type="Proteomes" id="UP000423756"/>
    </source>
</evidence>
<dbReference type="EMBL" id="VZPX01000004">
    <property type="protein sequence ID" value="KAB0482451.1"/>
    <property type="molecule type" value="Genomic_DNA"/>
</dbReference>
<dbReference type="Proteomes" id="UP000423756">
    <property type="component" value="Unassembled WGS sequence"/>
</dbReference>
<feature type="region of interest" description="Disordered" evidence="1">
    <location>
        <begin position="55"/>
        <end position="84"/>
    </location>
</feature>
<gene>
    <name evidence="2" type="ORF">F7Q91_03315</name>
</gene>
<organism evidence="2 3">
    <name type="scientific">Vibrio chagasii</name>
    <dbReference type="NCBI Taxonomy" id="170679"/>
    <lineage>
        <taxon>Bacteria</taxon>
        <taxon>Pseudomonadati</taxon>
        <taxon>Pseudomonadota</taxon>
        <taxon>Gammaproteobacteria</taxon>
        <taxon>Vibrionales</taxon>
        <taxon>Vibrionaceae</taxon>
        <taxon>Vibrio</taxon>
    </lineage>
</organism>
<dbReference type="GeneID" id="77344686"/>
<evidence type="ECO:0000313" key="2">
    <source>
        <dbReference type="EMBL" id="KAB0482451.1"/>
    </source>
</evidence>
<feature type="compositionally biased region" description="Polar residues" evidence="1">
    <location>
        <begin position="55"/>
        <end position="82"/>
    </location>
</feature>
<proteinExistence type="predicted"/>
<reference evidence="2 3" key="1">
    <citation type="submission" date="2019-09" db="EMBL/GenBank/DDBJ databases">
        <title>Draft genome sequences of 48 bacterial type strains from the CCUG.</title>
        <authorList>
            <person name="Tunovic T."/>
            <person name="Pineiro-Iglesias B."/>
            <person name="Unosson C."/>
            <person name="Inganas E."/>
            <person name="Ohlen M."/>
            <person name="Cardew S."/>
            <person name="Jensie-Markopoulos S."/>
            <person name="Salva-Serra F."/>
            <person name="Jaen-Luchoro D."/>
            <person name="Karlsson R."/>
            <person name="Svensson-Stadler L."/>
            <person name="Chun J."/>
            <person name="Moore E."/>
        </authorList>
    </citation>
    <scope>NUCLEOTIDE SEQUENCE [LARGE SCALE GENOMIC DNA]</scope>
    <source>
        <strain evidence="2 3">CCUG 48643</strain>
    </source>
</reference>
<sequence>MPEPWEFEPENQDIDFIDVSEASTTVIENPEETKETQPFLNDVHLSEFVPKEKLNVQNSGERSQSIQKTVNENPTNGESTARPTPYFHPNSQVKLYHKQHGTAAVIRLGKTRNDLITVVIDLCFNHTGNPDDWQGQPSVAFGVDELLEAFHLLKADNNNYKQTLKFHSQHKNFLNLCCNCDSIIIDTTSSQKRLYLKGLIGHKIKFLAMVESAINHYFATAFPLVEKNIIERL</sequence>
<protein>
    <submittedName>
        <fullName evidence="2">Uncharacterized protein</fullName>
    </submittedName>
</protein>
<accession>A0A7V7NX97</accession>
<dbReference type="RefSeq" id="WP_137406572.1">
    <property type="nucleotide sequence ID" value="NZ_AP025467.1"/>
</dbReference>